<evidence type="ECO:0000256" key="7">
    <source>
        <dbReference type="ARBA" id="ARBA00023015"/>
    </source>
</evidence>
<evidence type="ECO:0000256" key="11">
    <source>
        <dbReference type="SAM" id="MobiDB-lite"/>
    </source>
</evidence>
<keyword evidence="16" id="KW-1185">Reference proteome</keyword>
<dbReference type="PANTHER" id="PTHR10625">
    <property type="entry name" value="HISTONE DEACETYLASE HDAC1-RELATED"/>
    <property type="match status" value="1"/>
</dbReference>
<feature type="domain" description="Myb-like" evidence="12">
    <location>
        <begin position="60"/>
        <end position="110"/>
    </location>
</feature>
<feature type="region of interest" description="Disordered" evidence="11">
    <location>
        <begin position="1348"/>
        <end position="1369"/>
    </location>
</feature>
<dbReference type="SUPFAM" id="SSF52768">
    <property type="entry name" value="Arginase/deacetylase"/>
    <property type="match status" value="2"/>
</dbReference>
<dbReference type="GO" id="GO:0141221">
    <property type="term" value="F:histone deacetylase activity, hydrolytic mechanism"/>
    <property type="evidence" value="ECO:0007669"/>
    <property type="project" value="UniProtKB-EC"/>
</dbReference>
<evidence type="ECO:0000259" key="14">
    <source>
        <dbReference type="PROSITE" id="PS51294"/>
    </source>
</evidence>
<dbReference type="InterPro" id="IPR017884">
    <property type="entry name" value="SANT_dom"/>
</dbReference>
<comment type="similarity">
    <text evidence="2">Belongs to the histone deacetylase family. HD type 2 subfamily.</text>
</comment>
<dbReference type="InterPro" id="IPR017930">
    <property type="entry name" value="Myb_dom"/>
</dbReference>
<feature type="compositionally biased region" description="Polar residues" evidence="11">
    <location>
        <begin position="457"/>
        <end position="470"/>
    </location>
</feature>
<protein>
    <recommendedName>
        <fullName evidence="3">histone deacetylase</fullName>
        <ecNumber evidence="3">3.5.1.98</ecNumber>
    </recommendedName>
</protein>
<feature type="region of interest" description="Disordered" evidence="11">
    <location>
        <begin position="1121"/>
        <end position="1154"/>
    </location>
</feature>
<dbReference type="SUPFAM" id="SSF46689">
    <property type="entry name" value="Homeodomain-like"/>
    <property type="match status" value="1"/>
</dbReference>
<evidence type="ECO:0000256" key="10">
    <source>
        <dbReference type="PROSITE-ProRule" id="PRU00023"/>
    </source>
</evidence>
<evidence type="ECO:0000256" key="9">
    <source>
        <dbReference type="ARBA" id="ARBA00023242"/>
    </source>
</evidence>
<keyword evidence="8" id="KW-0804">Transcription</keyword>
<evidence type="ECO:0000259" key="12">
    <source>
        <dbReference type="PROSITE" id="PS50090"/>
    </source>
</evidence>
<dbReference type="GO" id="GO:0003677">
    <property type="term" value="F:DNA binding"/>
    <property type="evidence" value="ECO:0007669"/>
    <property type="project" value="InterPro"/>
</dbReference>
<feature type="compositionally biased region" description="Polar residues" evidence="11">
    <location>
        <begin position="323"/>
        <end position="336"/>
    </location>
</feature>
<keyword evidence="10" id="KW-0040">ANK repeat</keyword>
<dbReference type="SUPFAM" id="SSF48403">
    <property type="entry name" value="Ankyrin repeat"/>
    <property type="match status" value="1"/>
</dbReference>
<organism evidence="15 16">
    <name type="scientific">Triparma strigata</name>
    <dbReference type="NCBI Taxonomy" id="1606541"/>
    <lineage>
        <taxon>Eukaryota</taxon>
        <taxon>Sar</taxon>
        <taxon>Stramenopiles</taxon>
        <taxon>Ochrophyta</taxon>
        <taxon>Bolidophyceae</taxon>
        <taxon>Parmales</taxon>
        <taxon>Triparmaceae</taxon>
        <taxon>Triparma</taxon>
    </lineage>
</organism>
<dbReference type="SMART" id="SM00248">
    <property type="entry name" value="ANK"/>
    <property type="match status" value="3"/>
</dbReference>
<dbReference type="GO" id="GO:0005737">
    <property type="term" value="C:cytoplasm"/>
    <property type="evidence" value="ECO:0007669"/>
    <property type="project" value="TreeGrafter"/>
</dbReference>
<feature type="compositionally biased region" description="Low complexity" evidence="11">
    <location>
        <begin position="477"/>
        <end position="492"/>
    </location>
</feature>
<dbReference type="PRINTS" id="PR01270">
    <property type="entry name" value="HDASUPER"/>
</dbReference>
<dbReference type="Gene3D" id="3.40.800.20">
    <property type="entry name" value="Histone deacetylase domain"/>
    <property type="match status" value="2"/>
</dbReference>
<comment type="caution">
    <text evidence="15">The sequence shown here is derived from an EMBL/GenBank/DDBJ whole genome shotgun (WGS) entry which is preliminary data.</text>
</comment>
<accession>A0A9W7A4G4</accession>
<dbReference type="InterPro" id="IPR002110">
    <property type="entry name" value="Ankyrin_rpt"/>
</dbReference>
<dbReference type="GO" id="GO:0000118">
    <property type="term" value="C:histone deacetylase complex"/>
    <property type="evidence" value="ECO:0007669"/>
    <property type="project" value="TreeGrafter"/>
</dbReference>
<feature type="region of interest" description="Disordered" evidence="11">
    <location>
        <begin position="29"/>
        <end position="53"/>
    </location>
</feature>
<evidence type="ECO:0000256" key="1">
    <source>
        <dbReference type="ARBA" id="ARBA00004123"/>
    </source>
</evidence>
<feature type="repeat" description="ANK" evidence="10">
    <location>
        <begin position="722"/>
        <end position="754"/>
    </location>
</feature>
<keyword evidence="7" id="KW-0805">Transcription regulation</keyword>
<dbReference type="CDD" id="cd00167">
    <property type="entry name" value="SANT"/>
    <property type="match status" value="1"/>
</dbReference>
<dbReference type="NCBIfam" id="TIGR01557">
    <property type="entry name" value="myb_SHAQKYF"/>
    <property type="match status" value="1"/>
</dbReference>
<feature type="region of interest" description="Disordered" evidence="11">
    <location>
        <begin position="1392"/>
        <end position="1424"/>
    </location>
</feature>
<feature type="region of interest" description="Disordered" evidence="11">
    <location>
        <begin position="530"/>
        <end position="556"/>
    </location>
</feature>
<evidence type="ECO:0000256" key="5">
    <source>
        <dbReference type="ARBA" id="ARBA00022801"/>
    </source>
</evidence>
<feature type="compositionally biased region" description="Acidic residues" evidence="11">
    <location>
        <begin position="1194"/>
        <end position="1218"/>
    </location>
</feature>
<dbReference type="Pfam" id="PF00850">
    <property type="entry name" value="Hist_deacetyl"/>
    <property type="match status" value="2"/>
</dbReference>
<feature type="region of interest" description="Disordered" evidence="11">
    <location>
        <begin position="444"/>
        <end position="509"/>
    </location>
</feature>
<dbReference type="PROSITE" id="PS50297">
    <property type="entry name" value="ANK_REP_REGION"/>
    <property type="match status" value="2"/>
</dbReference>
<feature type="compositionally biased region" description="Polar residues" evidence="11">
    <location>
        <begin position="546"/>
        <end position="556"/>
    </location>
</feature>
<dbReference type="Pfam" id="PF12796">
    <property type="entry name" value="Ank_2"/>
    <property type="match status" value="1"/>
</dbReference>
<evidence type="ECO:0000313" key="16">
    <source>
        <dbReference type="Proteomes" id="UP001165085"/>
    </source>
</evidence>
<gene>
    <name evidence="15" type="ORF">TrST_g6356</name>
</gene>
<dbReference type="InterPro" id="IPR023696">
    <property type="entry name" value="Ureohydrolase_dom_sf"/>
</dbReference>
<feature type="region of interest" description="Disordered" evidence="11">
    <location>
        <begin position="972"/>
        <end position="994"/>
    </location>
</feature>
<sequence>MSFPAKNISLDQVSKVDLNFSVTPGTLRTATRAAQKPDMQQERDPYDAGRSGGPYHVIPTGQEATGRWTKAEHLLFLEGLKIHGKEWKRVASHVKTRTVVQTRTHAQKYFQKVMKVGNALSEGGTSADLLGMDNGEVIMMMGKDPTTTSKKKRAPKNPGERSAAKQSRPKQKPSPSPPPPPPPSQHHPTGYPSHVAPPLHLTNQHPAGAQGMMFNPHHPNSNIPPLTDAYNSSPFDGQAASFYYAEPMMDPMLSTIGLGVDASPHVGLGFNPDPSETANFLAHMGAQSSQVGAVSNMAPPLPVQHSGTDRYGRASLPPGFSVHSLSDEQSQPQAESMSEFANPPPPMTITAPPHPPTLNAIQGDSSVSTSNNPNLQSPSSTISFFPTPSPAACGKRKHAELTAAAMLATVGTGPKDGKAKKSLNLKNEKNNDGLILNLEMEDEAGPSSTMEEYFKNNGPSLINPKSSTNGIKKKGSTDANSNNSGSGSGTADFKTPLSSPKAKGKGQKVHEAVYPISNLGDKKFPTLSLQIVNPDDFGGPEKHDSNSPSTPWESQIKTLGEFPGTKEAAQNEVIDMAISDFYEAGEEIKGSTAKEDEDDGGKTPPPQTHPPTPASLLHRPGSASPPASQVPFQTRYPHPLDFCKRSKLHTCVVMGKAVEVLALIATLKESNSPELSVKDELGFTPLHAASCLDVYKVGEGVAGSIVKGLLSSGVVVAERDSTGSTPLHWAARAGNGDVVHILTSAHHPLDATNKDGETALHWALRTGVRGLNSVRVLVEDGAKASIFNKSNKRALDVAAEGFRLAGYPVSPSPQNHKPTEFYEKSPKLAERDEARTNLLMCEPRLRTLVLHHPECLEHGNTGVADWECPDRVTTILEKIASEKKEDGTPMFGAHQVTLSSEFDRVSLEVLARCHSKSYIKFVNELSVSLEKEDKSVTAVPFTPAVKKDLMKSQKAKGGGGGLPMTPSSVGMKSLSGDGGLASPPGSLTKAKTKSDTTFTAGSLKAARRAAGAVKHAVDRVLLGRNRNAFAVVRPPGHHAGVGGLLEGAESCGFCIFNNIAAGALHALAAHQSRCGKVAIIDIDVHHGNGTEEIVKNFTEPHRLFFFSTHLWDTDEKTDYTFYPGSGQDGQEDGSKENPNIVNVPIAPQWRNSTVSTAIEKNKAKEELEGIKEEITAEGHNTRGGRGKRRGGRDDGDDMEGGDGEGEDGEEGMKEEDDGSGSGGGSQEEDETSQDGEKVDGRSRTYPQHYLKGTGYKAYRAAIEQRLLPALRNFNPDLILLSSGFDAANHDVGNAKHIAGGRQRIGINLAPDDYLWTTEKICEVADECCSGRVISVLEGGYGRTVVPKSTTRSSAAQSGPGGLEIQVPSPTPALDRTGFAECAAAHLMGLIDNYAPDDDDDDDDDDKKGAGRGGSNNNNSHKKKI</sequence>
<dbReference type="PANTHER" id="PTHR10625:SF5">
    <property type="entry name" value="HISTONE DEACETYLASE"/>
    <property type="match status" value="1"/>
</dbReference>
<evidence type="ECO:0000313" key="15">
    <source>
        <dbReference type="EMBL" id="GMH63281.1"/>
    </source>
</evidence>
<dbReference type="InterPro" id="IPR000286">
    <property type="entry name" value="HDACs"/>
</dbReference>
<dbReference type="PROSITE" id="PS50090">
    <property type="entry name" value="MYB_LIKE"/>
    <property type="match status" value="1"/>
</dbReference>
<feature type="compositionally biased region" description="Polar residues" evidence="11">
    <location>
        <begin position="359"/>
        <end position="376"/>
    </location>
</feature>
<evidence type="ECO:0000256" key="8">
    <source>
        <dbReference type="ARBA" id="ARBA00023163"/>
    </source>
</evidence>
<evidence type="ECO:0000256" key="2">
    <source>
        <dbReference type="ARBA" id="ARBA00007738"/>
    </source>
</evidence>
<keyword evidence="4" id="KW-0678">Repressor</keyword>
<dbReference type="SMART" id="SM00717">
    <property type="entry name" value="SANT"/>
    <property type="match status" value="1"/>
</dbReference>
<dbReference type="PROSITE" id="PS51294">
    <property type="entry name" value="HTH_MYB"/>
    <property type="match status" value="1"/>
</dbReference>
<feature type="compositionally biased region" description="Low complexity" evidence="11">
    <location>
        <begin position="377"/>
        <end position="386"/>
    </location>
</feature>
<feature type="region of interest" description="Disordered" evidence="11">
    <location>
        <begin position="591"/>
        <end position="632"/>
    </location>
</feature>
<evidence type="ECO:0000259" key="13">
    <source>
        <dbReference type="PROSITE" id="PS51293"/>
    </source>
</evidence>
<evidence type="ECO:0000256" key="3">
    <source>
        <dbReference type="ARBA" id="ARBA00012111"/>
    </source>
</evidence>
<comment type="subcellular location">
    <subcellularLocation>
        <location evidence="1">Nucleus</location>
    </subcellularLocation>
</comment>
<feature type="domain" description="HTH myb-type" evidence="14">
    <location>
        <begin position="66"/>
        <end position="114"/>
    </location>
</feature>
<proteinExistence type="inferred from homology"/>
<dbReference type="EC" id="3.5.1.98" evidence="3"/>
<feature type="compositionally biased region" description="Pro residues" evidence="11">
    <location>
        <begin position="603"/>
        <end position="613"/>
    </location>
</feature>
<feature type="region of interest" description="Disordered" evidence="11">
    <location>
        <begin position="1169"/>
        <end position="1247"/>
    </location>
</feature>
<feature type="compositionally biased region" description="Pro residues" evidence="11">
    <location>
        <begin position="342"/>
        <end position="356"/>
    </location>
</feature>
<feature type="domain" description="SANT" evidence="13">
    <location>
        <begin position="63"/>
        <end position="99"/>
    </location>
</feature>
<feature type="region of interest" description="Disordered" evidence="11">
    <location>
        <begin position="140"/>
        <end position="223"/>
    </location>
</feature>
<name>A0A9W7A4G4_9STRA</name>
<feature type="compositionally biased region" description="Basic and acidic residues" evidence="11">
    <location>
        <begin position="1169"/>
        <end position="1180"/>
    </location>
</feature>
<reference evidence="16" key="1">
    <citation type="journal article" date="2023" name="Commun. Biol.">
        <title>Genome analysis of Parmales, the sister group of diatoms, reveals the evolutionary specialization of diatoms from phago-mixotrophs to photoautotrophs.</title>
        <authorList>
            <person name="Ban H."/>
            <person name="Sato S."/>
            <person name="Yoshikawa S."/>
            <person name="Yamada K."/>
            <person name="Nakamura Y."/>
            <person name="Ichinomiya M."/>
            <person name="Sato N."/>
            <person name="Blanc-Mathieu R."/>
            <person name="Endo H."/>
            <person name="Kuwata A."/>
            <person name="Ogata H."/>
        </authorList>
    </citation>
    <scope>NUCLEOTIDE SEQUENCE [LARGE SCALE GENOMIC DNA]</scope>
    <source>
        <strain evidence="16">NIES 3701</strain>
    </source>
</reference>
<keyword evidence="5" id="KW-0378">Hydrolase</keyword>
<feature type="repeat" description="ANK" evidence="10">
    <location>
        <begin position="755"/>
        <end position="789"/>
    </location>
</feature>
<feature type="region of interest" description="Disordered" evidence="11">
    <location>
        <begin position="306"/>
        <end position="393"/>
    </location>
</feature>
<dbReference type="Gene3D" id="1.25.40.20">
    <property type="entry name" value="Ankyrin repeat-containing domain"/>
    <property type="match status" value="1"/>
</dbReference>
<dbReference type="PROSITE" id="PS50088">
    <property type="entry name" value="ANK_REPEAT"/>
    <property type="match status" value="2"/>
</dbReference>
<dbReference type="InterPro" id="IPR037138">
    <property type="entry name" value="His_deacetylse_dom_sf"/>
</dbReference>
<dbReference type="Gene3D" id="1.10.10.60">
    <property type="entry name" value="Homeodomain-like"/>
    <property type="match status" value="1"/>
</dbReference>
<keyword evidence="9" id="KW-0539">Nucleus</keyword>
<dbReference type="Pfam" id="PF00249">
    <property type="entry name" value="Myb_DNA-binding"/>
    <property type="match status" value="1"/>
</dbReference>
<dbReference type="EMBL" id="BRXY01000083">
    <property type="protein sequence ID" value="GMH63281.1"/>
    <property type="molecule type" value="Genomic_DNA"/>
</dbReference>
<evidence type="ECO:0000256" key="4">
    <source>
        <dbReference type="ARBA" id="ARBA00022491"/>
    </source>
</evidence>
<dbReference type="InterPro" id="IPR023801">
    <property type="entry name" value="His_deacetylse_dom"/>
</dbReference>
<dbReference type="Proteomes" id="UP001165085">
    <property type="component" value="Unassembled WGS sequence"/>
</dbReference>
<feature type="compositionally biased region" description="Acidic residues" evidence="11">
    <location>
        <begin position="1394"/>
        <end position="1404"/>
    </location>
</feature>
<dbReference type="InterPro" id="IPR009057">
    <property type="entry name" value="Homeodomain-like_sf"/>
</dbReference>
<dbReference type="InterPro" id="IPR001005">
    <property type="entry name" value="SANT/Myb"/>
</dbReference>
<dbReference type="GO" id="GO:0040029">
    <property type="term" value="P:epigenetic regulation of gene expression"/>
    <property type="evidence" value="ECO:0007669"/>
    <property type="project" value="TreeGrafter"/>
</dbReference>
<dbReference type="OrthoDB" id="424012at2759"/>
<dbReference type="InterPro" id="IPR036770">
    <property type="entry name" value="Ankyrin_rpt-contain_sf"/>
</dbReference>
<dbReference type="InterPro" id="IPR006447">
    <property type="entry name" value="Myb_dom_plants"/>
</dbReference>
<evidence type="ECO:0000256" key="6">
    <source>
        <dbReference type="ARBA" id="ARBA00022853"/>
    </source>
</evidence>
<dbReference type="PROSITE" id="PS51293">
    <property type="entry name" value="SANT"/>
    <property type="match status" value="1"/>
</dbReference>
<keyword evidence="6" id="KW-0156">Chromatin regulator</keyword>
<feature type="compositionally biased region" description="Pro residues" evidence="11">
    <location>
        <begin position="172"/>
        <end position="185"/>
    </location>
</feature>